<dbReference type="Proteomes" id="UP001138540">
    <property type="component" value="Unassembled WGS sequence"/>
</dbReference>
<accession>A0ABR6NI84</accession>
<dbReference type="EMBL" id="JACHKA010000001">
    <property type="protein sequence ID" value="MBB5985899.1"/>
    <property type="molecule type" value="Genomic_DNA"/>
</dbReference>
<evidence type="ECO:0000313" key="2">
    <source>
        <dbReference type="Proteomes" id="UP001138540"/>
    </source>
</evidence>
<evidence type="ECO:0000313" key="1">
    <source>
        <dbReference type="EMBL" id="MBB5985899.1"/>
    </source>
</evidence>
<protein>
    <submittedName>
        <fullName evidence="1">Uncharacterized protein</fullName>
    </submittedName>
</protein>
<gene>
    <name evidence="1" type="ORF">HNP60_001873</name>
</gene>
<sequence length="141" mass="15818">MSDDLHIERLATGLLARTLPKAEWTHEAHFAAALWLLRHRPDLTRADEIRRLISGYNEATGTANTDKGGYHHSITLASMRAARHHLASHGPEAPLHEVLRLLMASPQGHPGWLAAFWREEALFSVAARRTWVEPDLAPLPF</sequence>
<reference evidence="1 2" key="1">
    <citation type="submission" date="2020-08" db="EMBL/GenBank/DDBJ databases">
        <title>Exploring microbial biodiversity for novel pathways involved in the catabolism of aromatic compounds derived from lignin.</title>
        <authorList>
            <person name="Elkins J."/>
        </authorList>
    </citation>
    <scope>NUCLEOTIDE SEQUENCE [LARGE SCALE GENOMIC DNA]</scope>
    <source>
        <strain evidence="1 2">B1D3A</strain>
    </source>
</reference>
<proteinExistence type="predicted"/>
<organism evidence="1 2">
    <name type="scientific">Sphingobium lignivorans</name>
    <dbReference type="NCBI Taxonomy" id="2735886"/>
    <lineage>
        <taxon>Bacteria</taxon>
        <taxon>Pseudomonadati</taxon>
        <taxon>Pseudomonadota</taxon>
        <taxon>Alphaproteobacteria</taxon>
        <taxon>Sphingomonadales</taxon>
        <taxon>Sphingomonadaceae</taxon>
        <taxon>Sphingobium</taxon>
    </lineage>
</organism>
<keyword evidence="2" id="KW-1185">Reference proteome</keyword>
<name>A0ABR6NI84_9SPHN</name>
<comment type="caution">
    <text evidence="1">The sequence shown here is derived from an EMBL/GenBank/DDBJ whole genome shotgun (WGS) entry which is preliminary data.</text>
</comment>